<organism evidence="5">
    <name type="scientific">Trichuris suis</name>
    <name type="common">pig whipworm</name>
    <dbReference type="NCBI Taxonomy" id="68888"/>
    <lineage>
        <taxon>Eukaryota</taxon>
        <taxon>Metazoa</taxon>
        <taxon>Ecdysozoa</taxon>
        <taxon>Nematoda</taxon>
        <taxon>Enoplea</taxon>
        <taxon>Dorylaimia</taxon>
        <taxon>Trichinellida</taxon>
        <taxon>Trichuridae</taxon>
        <taxon>Trichuris</taxon>
    </lineage>
</organism>
<evidence type="ECO:0000259" key="2">
    <source>
        <dbReference type="Pfam" id="PF01683"/>
    </source>
</evidence>
<feature type="domain" description="EB" evidence="2">
    <location>
        <begin position="207"/>
        <end position="256"/>
    </location>
</feature>
<keyword evidence="6" id="KW-1185">Reference proteome</keyword>
<feature type="signal peptide" evidence="1">
    <location>
        <begin position="1"/>
        <end position="23"/>
    </location>
</feature>
<evidence type="ECO:0000259" key="3">
    <source>
        <dbReference type="Pfam" id="PF23416"/>
    </source>
</evidence>
<evidence type="ECO:0000313" key="4">
    <source>
        <dbReference type="EMBL" id="KFD52914.1"/>
    </source>
</evidence>
<evidence type="ECO:0000256" key="1">
    <source>
        <dbReference type="SAM" id="SignalP"/>
    </source>
</evidence>
<dbReference type="Proteomes" id="UP000030758">
    <property type="component" value="Unassembled WGS sequence"/>
</dbReference>
<dbReference type="InterPro" id="IPR055531">
    <property type="entry name" value="DUF7107"/>
</dbReference>
<dbReference type="Pfam" id="PF23416">
    <property type="entry name" value="DUF7107"/>
    <property type="match status" value="1"/>
</dbReference>
<dbReference type="Pfam" id="PF01683">
    <property type="entry name" value="EB"/>
    <property type="match status" value="1"/>
</dbReference>
<evidence type="ECO:0000313" key="5">
    <source>
        <dbReference type="EMBL" id="KFD63733.1"/>
    </source>
</evidence>
<dbReference type="AlphaFoldDB" id="A0A085N2N7"/>
<feature type="chain" id="PRO_5010405328" evidence="1">
    <location>
        <begin position="24"/>
        <end position="422"/>
    </location>
</feature>
<sequence>MNFQRLALPSVFLPMISLVLVSGERKLGDRCESSNDCGSQLICHKRYCEVAEPVDGERCSKASQCRSGDTCKHGICWKLAKISCRKDRDCPPSLYCNRDYCLSQRSSERYCTGNRRPYYSRGEPMECDIRSHRKQCPRNYFCDPKTEYCCEDDDNYSRERDRYSNSREDLELGDRCSESRRYNPCRTRNADCINGRCRCVSGYYEENGRCVRKESRRRKSLGKECSSISDCDIPYSDCVEKVCTCRPGYAADDETCRPRVYNCPSFTPLTMNGKLTECEITFRQDRSLKDNCPKGSFCVSYGSPSVNGKGLRGITAEGFCCPKIASVCPVGTPTYVADQDCPRNCPRDTHFCHQSGDHIWGEVCCEKPCMDGEILERGRCVPERYKSIPPECASSRERADKSGRCDSQLKGKLILKLLNSEI</sequence>
<gene>
    <name evidence="4" type="ORF">M513_06224</name>
    <name evidence="5" type="ORF">M514_06224</name>
</gene>
<feature type="domain" description="DUF7107" evidence="3">
    <location>
        <begin position="30"/>
        <end position="78"/>
    </location>
</feature>
<reference evidence="5 6" key="1">
    <citation type="journal article" date="2014" name="Nat. Genet.">
        <title>Genome and transcriptome of the porcine whipworm Trichuris suis.</title>
        <authorList>
            <person name="Jex A.R."/>
            <person name="Nejsum P."/>
            <person name="Schwarz E.M."/>
            <person name="Hu L."/>
            <person name="Young N.D."/>
            <person name="Hall R.S."/>
            <person name="Korhonen P.K."/>
            <person name="Liao S."/>
            <person name="Thamsborg S."/>
            <person name="Xia J."/>
            <person name="Xu P."/>
            <person name="Wang S."/>
            <person name="Scheerlinck J.P."/>
            <person name="Hofmann A."/>
            <person name="Sternberg P.W."/>
            <person name="Wang J."/>
            <person name="Gasser R.B."/>
        </authorList>
    </citation>
    <scope>NUCLEOTIDE SEQUENCE [LARGE SCALE GENOMIC DNA]</scope>
    <source>
        <strain evidence="5">DCEP-RM93F</strain>
        <strain evidence="4">DCEP-RM93M</strain>
    </source>
</reference>
<name>A0A085N2N7_9BILA</name>
<dbReference type="EMBL" id="KL363222">
    <property type="protein sequence ID" value="KFD52914.1"/>
    <property type="molecule type" value="Genomic_DNA"/>
</dbReference>
<accession>A0A085N2N7</accession>
<proteinExistence type="predicted"/>
<protein>
    <submittedName>
        <fullName evidence="5">Uncharacterized protein</fullName>
    </submittedName>
</protein>
<keyword evidence="1" id="KW-0732">Signal</keyword>
<dbReference type="EMBL" id="KL367567">
    <property type="protein sequence ID" value="KFD63733.1"/>
    <property type="molecule type" value="Genomic_DNA"/>
</dbReference>
<evidence type="ECO:0000313" key="6">
    <source>
        <dbReference type="Proteomes" id="UP000030764"/>
    </source>
</evidence>
<dbReference type="Proteomes" id="UP000030764">
    <property type="component" value="Unassembled WGS sequence"/>
</dbReference>
<dbReference type="InterPro" id="IPR006149">
    <property type="entry name" value="EB_dom"/>
</dbReference>